<feature type="domain" description="Amidase" evidence="1">
    <location>
        <begin position="3"/>
        <end position="422"/>
    </location>
</feature>
<evidence type="ECO:0000259" key="1">
    <source>
        <dbReference type="Pfam" id="PF01425"/>
    </source>
</evidence>
<dbReference type="Proteomes" id="UP000218231">
    <property type="component" value="Unassembled WGS sequence"/>
</dbReference>
<gene>
    <name evidence="2" type="ORF">WR25_09795</name>
</gene>
<dbReference type="GO" id="GO:0005739">
    <property type="term" value="C:mitochondrion"/>
    <property type="evidence" value="ECO:0007669"/>
    <property type="project" value="TreeGrafter"/>
</dbReference>
<comment type="caution">
    <text evidence="2">The sequence shown here is derived from an EMBL/GenBank/DDBJ whole genome shotgun (WGS) entry which is preliminary data.</text>
</comment>
<dbReference type="PANTHER" id="PTHR11895">
    <property type="entry name" value="TRANSAMIDASE"/>
    <property type="match status" value="1"/>
</dbReference>
<reference evidence="2 3" key="1">
    <citation type="journal article" date="2017" name="Curr. Biol.">
        <title>Genome architecture and evolution of a unichromosomal asexual nematode.</title>
        <authorList>
            <person name="Fradin H."/>
            <person name="Zegar C."/>
            <person name="Gutwein M."/>
            <person name="Lucas J."/>
            <person name="Kovtun M."/>
            <person name="Corcoran D."/>
            <person name="Baugh L.R."/>
            <person name="Kiontke K."/>
            <person name="Gunsalus K."/>
            <person name="Fitch D.H."/>
            <person name="Piano F."/>
        </authorList>
    </citation>
    <scope>NUCLEOTIDE SEQUENCE [LARGE SCALE GENOMIC DNA]</scope>
    <source>
        <strain evidence="2">PF1309</strain>
    </source>
</reference>
<protein>
    <recommendedName>
        <fullName evidence="1">Amidase domain-containing protein</fullName>
    </recommendedName>
</protein>
<dbReference type="GO" id="GO:0070681">
    <property type="term" value="P:glutaminyl-tRNAGln biosynthesis via transamidation"/>
    <property type="evidence" value="ECO:0007669"/>
    <property type="project" value="TreeGrafter"/>
</dbReference>
<dbReference type="STRING" id="2018661.A0A2A2KGE8"/>
<evidence type="ECO:0000313" key="3">
    <source>
        <dbReference type="Proteomes" id="UP000218231"/>
    </source>
</evidence>
<dbReference type="EMBL" id="LIAE01008680">
    <property type="protein sequence ID" value="PAV72948.1"/>
    <property type="molecule type" value="Genomic_DNA"/>
</dbReference>
<evidence type="ECO:0000313" key="2">
    <source>
        <dbReference type="EMBL" id="PAV72948.1"/>
    </source>
</evidence>
<proteinExistence type="predicted"/>
<dbReference type="AlphaFoldDB" id="A0A2A2KGE8"/>
<sequence length="423" mass="46345">MQVIEEAIGRAIRFRDCNALITETFDLARQQAAAALDRGLTPFPVVVKDCFTLQSQPTTCASKSLVNFRPPYTATTVQRLIDKGGCVIGKSNHDEFSMGTSSLLGYFGPVRNGIKHVNSEQNSQIEGEEKEDDFIVAGGSSGGAAVAVQLGMADVGIASDTGGSIRNPATFTGVFGLKPTYGLLSRSGLVPLVNSLDSPSILCQSASKCLEYLKMMQNVDENDSTSNEHFEKDNSFKSFKGLRIGIPKEFHDENLSLEGWQVWNRAANRLAKAGARIVSVSLPSSRFSLNTYHVICAADVASNMARYDGVAFGHRSEISNSTHALYAATRSESLNSVVRKRIFAGNYFLMRRHRKEYFERALLVRRVIASELCSVLSSLDLLLVPSASGSAPRFSELWESNYMREHHDDFYTQSANLAGKNII</sequence>
<dbReference type="Pfam" id="PF01425">
    <property type="entry name" value="Amidase"/>
    <property type="match status" value="1"/>
</dbReference>
<name>A0A2A2KGE8_9BILA</name>
<dbReference type="SUPFAM" id="SSF75304">
    <property type="entry name" value="Amidase signature (AS) enzymes"/>
    <property type="match status" value="1"/>
</dbReference>
<dbReference type="InterPro" id="IPR000120">
    <property type="entry name" value="Amidase"/>
</dbReference>
<dbReference type="GO" id="GO:0032543">
    <property type="term" value="P:mitochondrial translation"/>
    <property type="evidence" value="ECO:0007669"/>
    <property type="project" value="TreeGrafter"/>
</dbReference>
<dbReference type="InterPro" id="IPR023631">
    <property type="entry name" value="Amidase_dom"/>
</dbReference>
<dbReference type="GO" id="GO:0050567">
    <property type="term" value="F:glutaminyl-tRNA synthase (glutamine-hydrolyzing) activity"/>
    <property type="evidence" value="ECO:0007669"/>
    <property type="project" value="TreeGrafter"/>
</dbReference>
<dbReference type="Gene3D" id="3.90.1300.10">
    <property type="entry name" value="Amidase signature (AS) domain"/>
    <property type="match status" value="1"/>
</dbReference>
<keyword evidence="3" id="KW-1185">Reference proteome</keyword>
<dbReference type="OrthoDB" id="421993at2759"/>
<dbReference type="PANTHER" id="PTHR11895:SF7">
    <property type="entry name" value="GLUTAMYL-TRNA(GLN) AMIDOTRANSFERASE SUBUNIT A, MITOCHONDRIAL"/>
    <property type="match status" value="1"/>
</dbReference>
<dbReference type="InterPro" id="IPR036928">
    <property type="entry name" value="AS_sf"/>
</dbReference>
<accession>A0A2A2KGE8</accession>
<dbReference type="GO" id="GO:0030956">
    <property type="term" value="C:glutamyl-tRNA(Gln) amidotransferase complex"/>
    <property type="evidence" value="ECO:0007669"/>
    <property type="project" value="TreeGrafter"/>
</dbReference>
<organism evidence="2 3">
    <name type="scientific">Diploscapter pachys</name>
    <dbReference type="NCBI Taxonomy" id="2018661"/>
    <lineage>
        <taxon>Eukaryota</taxon>
        <taxon>Metazoa</taxon>
        <taxon>Ecdysozoa</taxon>
        <taxon>Nematoda</taxon>
        <taxon>Chromadorea</taxon>
        <taxon>Rhabditida</taxon>
        <taxon>Rhabditina</taxon>
        <taxon>Rhabditomorpha</taxon>
        <taxon>Rhabditoidea</taxon>
        <taxon>Rhabditidae</taxon>
        <taxon>Diploscapter</taxon>
    </lineage>
</organism>